<proteinExistence type="predicted"/>
<dbReference type="Proteomes" id="UP001172159">
    <property type="component" value="Unassembled WGS sequence"/>
</dbReference>
<evidence type="ECO:0000313" key="3">
    <source>
        <dbReference type="Proteomes" id="UP001172159"/>
    </source>
</evidence>
<feature type="compositionally biased region" description="Basic residues" evidence="1">
    <location>
        <begin position="531"/>
        <end position="543"/>
    </location>
</feature>
<evidence type="ECO:0000313" key="2">
    <source>
        <dbReference type="EMBL" id="KAK0701490.1"/>
    </source>
</evidence>
<evidence type="ECO:0000256" key="1">
    <source>
        <dbReference type="SAM" id="MobiDB-lite"/>
    </source>
</evidence>
<dbReference type="EMBL" id="JAUKTV010000027">
    <property type="protein sequence ID" value="KAK0701490.1"/>
    <property type="molecule type" value="Genomic_DNA"/>
</dbReference>
<accession>A0AA39ZQA4</accession>
<feature type="compositionally biased region" description="Basic and acidic residues" evidence="1">
    <location>
        <begin position="592"/>
        <end position="610"/>
    </location>
</feature>
<feature type="compositionally biased region" description="Polar residues" evidence="1">
    <location>
        <begin position="618"/>
        <end position="628"/>
    </location>
</feature>
<feature type="region of interest" description="Disordered" evidence="1">
    <location>
        <begin position="592"/>
        <end position="628"/>
    </location>
</feature>
<dbReference type="AlphaFoldDB" id="A0AA39ZQA4"/>
<protein>
    <submittedName>
        <fullName evidence="2">Uncharacterized protein</fullName>
    </submittedName>
</protein>
<organism evidence="2 3">
    <name type="scientific">Apiosordaria backusii</name>
    <dbReference type="NCBI Taxonomy" id="314023"/>
    <lineage>
        <taxon>Eukaryota</taxon>
        <taxon>Fungi</taxon>
        <taxon>Dikarya</taxon>
        <taxon>Ascomycota</taxon>
        <taxon>Pezizomycotina</taxon>
        <taxon>Sordariomycetes</taxon>
        <taxon>Sordariomycetidae</taxon>
        <taxon>Sordariales</taxon>
        <taxon>Lasiosphaeriaceae</taxon>
        <taxon>Apiosordaria</taxon>
    </lineage>
</organism>
<comment type="caution">
    <text evidence="2">The sequence shown here is derived from an EMBL/GenBank/DDBJ whole genome shotgun (WGS) entry which is preliminary data.</text>
</comment>
<reference evidence="2" key="1">
    <citation type="submission" date="2023-06" db="EMBL/GenBank/DDBJ databases">
        <title>Genome-scale phylogeny and comparative genomics of the fungal order Sordariales.</title>
        <authorList>
            <consortium name="Lawrence Berkeley National Laboratory"/>
            <person name="Hensen N."/>
            <person name="Bonometti L."/>
            <person name="Westerberg I."/>
            <person name="Brannstrom I.O."/>
            <person name="Guillou S."/>
            <person name="Cros-Aarteil S."/>
            <person name="Calhoun S."/>
            <person name="Haridas S."/>
            <person name="Kuo A."/>
            <person name="Mondo S."/>
            <person name="Pangilinan J."/>
            <person name="Riley R."/>
            <person name="Labutti K."/>
            <person name="Andreopoulos B."/>
            <person name="Lipzen A."/>
            <person name="Chen C."/>
            <person name="Yanf M."/>
            <person name="Daum C."/>
            <person name="Ng V."/>
            <person name="Clum A."/>
            <person name="Steindorff A."/>
            <person name="Ohm R."/>
            <person name="Martin F."/>
            <person name="Silar P."/>
            <person name="Natvig D."/>
            <person name="Lalanne C."/>
            <person name="Gautier V."/>
            <person name="Ament-Velasquez S.L."/>
            <person name="Kruys A."/>
            <person name="Hutchinson M.I."/>
            <person name="Powell A.J."/>
            <person name="Barry K."/>
            <person name="Miller A.N."/>
            <person name="Grigoriev I.V."/>
            <person name="Debuchy R."/>
            <person name="Gladieux P."/>
            <person name="Thoren M.H."/>
            <person name="Johannesson H."/>
        </authorList>
    </citation>
    <scope>NUCLEOTIDE SEQUENCE</scope>
    <source>
        <strain evidence="2">CBS 540.89</strain>
    </source>
</reference>
<feature type="region of interest" description="Disordered" evidence="1">
    <location>
        <begin position="484"/>
        <end position="543"/>
    </location>
</feature>
<gene>
    <name evidence="2" type="ORF">B0T21DRAFT_432106</name>
</gene>
<name>A0AA39ZQA4_9PEZI</name>
<sequence length="660" mass="72386">MIDAVICKSLRPSTSAERTWFRARIDESRRDRDTSQVGVVPLLAPKQQLLRSTCSGGQESVVDGPASARSDEVTVPILLWGPKYVCRLQHPLLLTTHPPDPVNRPTLRASTPVGSHHTAQMASCSVNCFLINMSESGRIFNMERDTTAVVALPLPPAPGPPFASSKKEKKARVAEPDIKGRNLCIRLQRSSQEEAGRGLTHRVKLHEHRPLSRPVIGPPPRQAGEAFDAGLKYKETNKVRFGASNAVFPQRPPDGTVHFSGLCTAGDSPPLQSTCSPVLRQIRSSILIASLSGRGWGPSDPHLRFPAIESPTPPANDAIFVNRFLYLARAKRLQISRPGGCPEALISGKDRNCVEPQTAGEQHSVVQCYTTRAETDDSRNARLRILSMRASDSSARNDSAASTVLLCRGEARTWYVDSPGGGSDRLIACSRESRSYKQESTTATTHNRLTWQPGSLGWCGRDLLGGPAATVRPQLIRLVLASKKSRPLSRSTPAPAGYEYGTVPASPPHPHPSPSHHSPSRQAQRSGVRNRALKGTKRPHPKLLLKKAGVLAQISWRRSQHQDALALGTRYVARPIDSAQLCFEPPRRRTGLDCWRGRDKDRNRQDRTDRATAAATRHSNNTSRAPDLFTQTPRICSAAVCSLRKSTFTSRRRIGPFMTL</sequence>
<keyword evidence="3" id="KW-1185">Reference proteome</keyword>